<dbReference type="InterPro" id="IPR020625">
    <property type="entry name" value="Schiff_base-form_aldolases_AS"/>
</dbReference>
<name>A0ABS9KR81_9BACT</name>
<dbReference type="PANTHER" id="PTHR42849:SF1">
    <property type="entry name" value="N-ACETYLNEURAMINATE LYASE"/>
    <property type="match status" value="1"/>
</dbReference>
<evidence type="ECO:0000313" key="5">
    <source>
        <dbReference type="Proteomes" id="UP001165367"/>
    </source>
</evidence>
<dbReference type="PIRSF" id="PIRSF001365">
    <property type="entry name" value="DHDPS"/>
    <property type="match status" value="1"/>
</dbReference>
<dbReference type="CDD" id="cd00408">
    <property type="entry name" value="DHDPS-like"/>
    <property type="match status" value="1"/>
</dbReference>
<keyword evidence="5" id="KW-1185">Reference proteome</keyword>
<dbReference type="PROSITE" id="PS00666">
    <property type="entry name" value="DHDPS_2"/>
    <property type="match status" value="1"/>
</dbReference>
<dbReference type="PRINTS" id="PR00146">
    <property type="entry name" value="DHPICSNTHASE"/>
</dbReference>
<dbReference type="RefSeq" id="WP_237871638.1">
    <property type="nucleotide sequence ID" value="NZ_JAKLTR010000006.1"/>
</dbReference>
<keyword evidence="2" id="KW-0704">Schiff base</keyword>
<proteinExistence type="inferred from homology"/>
<dbReference type="Pfam" id="PF00701">
    <property type="entry name" value="DHDPS"/>
    <property type="match status" value="1"/>
</dbReference>
<keyword evidence="1 3" id="KW-0456">Lyase</keyword>
<dbReference type="InterPro" id="IPR013785">
    <property type="entry name" value="Aldolase_TIM"/>
</dbReference>
<comment type="similarity">
    <text evidence="3">Belongs to the DapA family.</text>
</comment>
<evidence type="ECO:0000256" key="3">
    <source>
        <dbReference type="PIRNR" id="PIRNR001365"/>
    </source>
</evidence>
<reference evidence="4" key="1">
    <citation type="submission" date="2022-01" db="EMBL/GenBank/DDBJ databases">
        <authorList>
            <person name="Jo J.-H."/>
            <person name="Im W.-T."/>
        </authorList>
    </citation>
    <scope>NUCLEOTIDE SEQUENCE</scope>
    <source>
        <strain evidence="4">NA20</strain>
    </source>
</reference>
<evidence type="ECO:0000313" key="4">
    <source>
        <dbReference type="EMBL" id="MCG2614838.1"/>
    </source>
</evidence>
<dbReference type="PANTHER" id="PTHR42849">
    <property type="entry name" value="N-ACETYLNEURAMINATE LYASE"/>
    <property type="match status" value="1"/>
</dbReference>
<evidence type="ECO:0000256" key="2">
    <source>
        <dbReference type="ARBA" id="ARBA00023270"/>
    </source>
</evidence>
<comment type="caution">
    <text evidence="4">The sequence shown here is derived from an EMBL/GenBank/DDBJ whole genome shotgun (WGS) entry which is preliminary data.</text>
</comment>
<dbReference type="SMART" id="SM01130">
    <property type="entry name" value="DHDPS"/>
    <property type="match status" value="1"/>
</dbReference>
<dbReference type="EMBL" id="JAKLTR010000006">
    <property type="protein sequence ID" value="MCG2614838.1"/>
    <property type="molecule type" value="Genomic_DNA"/>
</dbReference>
<accession>A0ABS9KR81</accession>
<dbReference type="SUPFAM" id="SSF51569">
    <property type="entry name" value="Aldolase"/>
    <property type="match status" value="1"/>
</dbReference>
<sequence length="304" mass="33441">MKPAKEYSGIIVPMVTPLTADNKLDEAAVEKLFELMYANSIDPFILGTTGESASLPLAIKKNYIRKAAEIKKKDSKLYTGISATVFSESVDLATYSFDQGADAVAATLPSYYQLSALQMKDYFLQLADAIKAPLIVYNIPATTHMSIPVEIIDELSHHPHIVAVKDSERNDERLEHSLSLWKNRSDFSYLLGWAARSDKALLNGGDGLIPSTGNFAPEIYSRMLKAAKKGEESVVKQMQQLSDDYGALYQKDKTLGESIWALKVLLQEKGIGEPVVMPPLTSLDKQEANRIIGNLKALQSVSVT</sequence>
<evidence type="ECO:0000256" key="1">
    <source>
        <dbReference type="ARBA" id="ARBA00023239"/>
    </source>
</evidence>
<organism evidence="4 5">
    <name type="scientific">Terrimonas ginsenosidimutans</name>
    <dbReference type="NCBI Taxonomy" id="2908004"/>
    <lineage>
        <taxon>Bacteria</taxon>
        <taxon>Pseudomonadati</taxon>
        <taxon>Bacteroidota</taxon>
        <taxon>Chitinophagia</taxon>
        <taxon>Chitinophagales</taxon>
        <taxon>Chitinophagaceae</taxon>
        <taxon>Terrimonas</taxon>
    </lineage>
</organism>
<dbReference type="Gene3D" id="3.20.20.70">
    <property type="entry name" value="Aldolase class I"/>
    <property type="match status" value="1"/>
</dbReference>
<gene>
    <name evidence="4" type="ORF">LZZ85_11120</name>
</gene>
<dbReference type="Proteomes" id="UP001165367">
    <property type="component" value="Unassembled WGS sequence"/>
</dbReference>
<dbReference type="InterPro" id="IPR002220">
    <property type="entry name" value="DapA-like"/>
</dbReference>
<protein>
    <submittedName>
        <fullName evidence="4">Dihydrodipicolinate synthase family protein</fullName>
    </submittedName>
</protein>